<name>A0ABS2DAU1_9SPHN</name>
<keyword evidence="5" id="KW-1185">Reference proteome</keyword>
<dbReference type="EMBL" id="JAFEMC010000006">
    <property type="protein sequence ID" value="MBM6578066.1"/>
    <property type="molecule type" value="Genomic_DNA"/>
</dbReference>
<feature type="signal peptide" evidence="2">
    <location>
        <begin position="1"/>
        <end position="17"/>
    </location>
</feature>
<dbReference type="Pfam" id="PF02230">
    <property type="entry name" value="Abhydrolase_2"/>
    <property type="match status" value="1"/>
</dbReference>
<feature type="domain" description="Phospholipase/carboxylesterase/thioesterase" evidence="3">
    <location>
        <begin position="120"/>
        <end position="218"/>
    </location>
</feature>
<gene>
    <name evidence="4" type="ORF">ILT43_16915</name>
</gene>
<dbReference type="InterPro" id="IPR029058">
    <property type="entry name" value="AB_hydrolase_fold"/>
</dbReference>
<reference evidence="4 5" key="1">
    <citation type="submission" date="2020-12" db="EMBL/GenBank/DDBJ databases">
        <title>Sphingomonas sp.</title>
        <authorList>
            <person name="Kim M.K."/>
        </authorList>
    </citation>
    <scope>NUCLEOTIDE SEQUENCE [LARGE SCALE GENOMIC DNA]</scope>
    <source>
        <strain evidence="4 5">BT552</strain>
    </source>
</reference>
<organism evidence="4 5">
    <name type="scientific">Sphingomonas longa</name>
    <dbReference type="NCBI Taxonomy" id="2778730"/>
    <lineage>
        <taxon>Bacteria</taxon>
        <taxon>Pseudomonadati</taxon>
        <taxon>Pseudomonadota</taxon>
        <taxon>Alphaproteobacteria</taxon>
        <taxon>Sphingomonadales</taxon>
        <taxon>Sphingomonadaceae</taxon>
        <taxon>Sphingomonas</taxon>
    </lineage>
</organism>
<dbReference type="GO" id="GO:0016787">
    <property type="term" value="F:hydrolase activity"/>
    <property type="evidence" value="ECO:0007669"/>
    <property type="project" value="UniProtKB-KW"/>
</dbReference>
<evidence type="ECO:0000259" key="3">
    <source>
        <dbReference type="Pfam" id="PF02230"/>
    </source>
</evidence>
<feature type="chain" id="PRO_5045283820" evidence="2">
    <location>
        <begin position="18"/>
        <end position="240"/>
    </location>
</feature>
<dbReference type="RefSeq" id="WP_204200163.1">
    <property type="nucleotide sequence ID" value="NZ_JAFEMC010000006.1"/>
</dbReference>
<keyword evidence="4" id="KW-0378">Hydrolase</keyword>
<evidence type="ECO:0000313" key="4">
    <source>
        <dbReference type="EMBL" id="MBM6578066.1"/>
    </source>
</evidence>
<dbReference type="PANTHER" id="PTHR43037:SF1">
    <property type="entry name" value="BLL1128 PROTEIN"/>
    <property type="match status" value="1"/>
</dbReference>
<evidence type="ECO:0000256" key="1">
    <source>
        <dbReference type="ARBA" id="ARBA00022729"/>
    </source>
</evidence>
<protein>
    <submittedName>
        <fullName evidence="4">Dienelactone hydrolase family protein</fullName>
    </submittedName>
</protein>
<dbReference type="InterPro" id="IPR003140">
    <property type="entry name" value="PLipase/COase/thioEstase"/>
</dbReference>
<dbReference type="PANTHER" id="PTHR43037">
    <property type="entry name" value="UNNAMED PRODUCT-RELATED"/>
    <property type="match status" value="1"/>
</dbReference>
<comment type="caution">
    <text evidence="4">The sequence shown here is derived from an EMBL/GenBank/DDBJ whole genome shotgun (WGS) entry which is preliminary data.</text>
</comment>
<dbReference type="SUPFAM" id="SSF53474">
    <property type="entry name" value="alpha/beta-Hydrolases"/>
    <property type="match status" value="1"/>
</dbReference>
<evidence type="ECO:0000313" key="5">
    <source>
        <dbReference type="Proteomes" id="UP000763641"/>
    </source>
</evidence>
<dbReference type="Gene3D" id="3.40.50.1820">
    <property type="entry name" value="alpha/beta hydrolase"/>
    <property type="match status" value="1"/>
</dbReference>
<dbReference type="Proteomes" id="UP000763641">
    <property type="component" value="Unassembled WGS sequence"/>
</dbReference>
<evidence type="ECO:0000256" key="2">
    <source>
        <dbReference type="SAM" id="SignalP"/>
    </source>
</evidence>
<keyword evidence="1 2" id="KW-0732">Signal</keyword>
<accession>A0ABS2DAU1</accession>
<dbReference type="InterPro" id="IPR050955">
    <property type="entry name" value="Plant_Biomass_Hydrol_Est"/>
</dbReference>
<proteinExistence type="predicted"/>
<sequence>MNKLLMAAALFATTAGAVEPAGPIVGQTPHIAYRTGDYAFQMFVPRGYTDDRRTRWPLMIFLHGSGERGTDVSVVAKWGPPAVVAKHPGTPMLIASPQLPEGDWDVAKLDRLLADLRRTYRVDDARIYLTGLSLGGMATWRWALAHPALFAAIAPVAAKTPTDAACTLKDLPIWALHGDRDEAVPVRGDFEMVEAVRACRGSVAPRLTVYPDTDHFSWVPAYDDPALWRWISEQRRVNSR</sequence>